<comment type="function">
    <text evidence="7">Component of the EKC/KEOPS complex that is required for the formation of a threonylcarbamoyl group on adenosine at position 37 (t(6)A37) in tRNAs that read codons beginning with adenine. The complex is probably involved in the transfer of the threonylcarbamoyl moiety of threonylcarbamoyl-AMP (TC-AMP) to the N6 group of A37. CGI121 acts as an allosteric effector that regulates the t(6)A activity of the complex. The EKC/KEOPS complex also promotes both telomere uncapping and telomere elongation. The complex is required for efficient recruitment of transcriptional coactivators. CGI121 is not required for tRNA modification.</text>
</comment>
<dbReference type="Proteomes" id="UP000053317">
    <property type="component" value="Unassembled WGS sequence"/>
</dbReference>
<dbReference type="PANTHER" id="PTHR15840">
    <property type="entry name" value="CGI-121 FAMILY MEMBER"/>
    <property type="match status" value="1"/>
</dbReference>
<keyword evidence="11" id="KW-1185">Reference proteome</keyword>
<dbReference type="GO" id="GO:0005829">
    <property type="term" value="C:cytosol"/>
    <property type="evidence" value="ECO:0007669"/>
    <property type="project" value="TreeGrafter"/>
</dbReference>
<dbReference type="AlphaFoldDB" id="A0A0G2GM05"/>
<reference evidence="10 11" key="2">
    <citation type="submission" date="2015-05" db="EMBL/GenBank/DDBJ databases">
        <authorList>
            <person name="Morales-Cruz A."/>
            <person name="Amrine K.C."/>
            <person name="Cantu D."/>
        </authorList>
    </citation>
    <scope>NUCLEOTIDE SEQUENCE [LARGE SCALE GENOMIC DNA]</scope>
    <source>
        <strain evidence="10">UCRPC4</strain>
    </source>
</reference>
<feature type="region of interest" description="Disordered" evidence="9">
    <location>
        <begin position="183"/>
        <end position="202"/>
    </location>
</feature>
<dbReference type="OrthoDB" id="329139at2759"/>
<dbReference type="EMBL" id="LCWF01000059">
    <property type="protein sequence ID" value="KKY24478.1"/>
    <property type="molecule type" value="Genomic_DNA"/>
</dbReference>
<dbReference type="SUPFAM" id="SSF143870">
    <property type="entry name" value="PF0523-like"/>
    <property type="match status" value="1"/>
</dbReference>
<dbReference type="InterPro" id="IPR013926">
    <property type="entry name" value="CGI121/TPRKB"/>
</dbReference>
<evidence type="ECO:0000256" key="9">
    <source>
        <dbReference type="SAM" id="MobiDB-lite"/>
    </source>
</evidence>
<evidence type="ECO:0000256" key="3">
    <source>
        <dbReference type="ARBA" id="ARBA00015316"/>
    </source>
</evidence>
<evidence type="ECO:0000256" key="8">
    <source>
        <dbReference type="RuleBase" id="RU004398"/>
    </source>
</evidence>
<name>A0A0G2GM05_PHACM</name>
<evidence type="ECO:0000256" key="4">
    <source>
        <dbReference type="ARBA" id="ARBA00016009"/>
    </source>
</evidence>
<keyword evidence="5" id="KW-0819">tRNA processing</keyword>
<accession>A0A0G2GM05</accession>
<dbReference type="PANTHER" id="PTHR15840:SF10">
    <property type="entry name" value="EKC_KEOPS COMPLEX SUBUNIT TPRKB"/>
    <property type="match status" value="1"/>
</dbReference>
<dbReference type="InterPro" id="IPR036504">
    <property type="entry name" value="CGI121/TPRKB_sf"/>
</dbReference>
<reference evidence="10 11" key="1">
    <citation type="submission" date="2015-05" db="EMBL/GenBank/DDBJ databases">
        <title>Distinctive expansion of gene families associated with plant cell wall degradation and secondary metabolism in the genomes of grapevine trunk pathogens.</title>
        <authorList>
            <person name="Lawrence D.P."/>
            <person name="Travadon R."/>
            <person name="Rolshausen P.E."/>
            <person name="Baumgartner K."/>
        </authorList>
    </citation>
    <scope>NUCLEOTIDE SEQUENCE [LARGE SCALE GENOMIC DNA]</scope>
    <source>
        <strain evidence="10">UCRPC4</strain>
    </source>
</reference>
<organism evidence="10 11">
    <name type="scientific">Phaeomoniella chlamydospora</name>
    <name type="common">Phaeoacremonium chlamydosporum</name>
    <dbReference type="NCBI Taxonomy" id="158046"/>
    <lineage>
        <taxon>Eukaryota</taxon>
        <taxon>Fungi</taxon>
        <taxon>Dikarya</taxon>
        <taxon>Ascomycota</taxon>
        <taxon>Pezizomycotina</taxon>
        <taxon>Eurotiomycetes</taxon>
        <taxon>Chaetothyriomycetidae</taxon>
        <taxon>Phaeomoniellales</taxon>
        <taxon>Phaeomoniellaceae</taxon>
        <taxon>Phaeomoniella</taxon>
    </lineage>
</organism>
<sequence>MRDGRRAVNSIHKTRPYRMLKEIHLSHLPQQLAIFVALYKDVENASILRDQLLAGNAEFEYAFLDASMILSTSHVLASAFRAINDFMHNRLKSRNVHSETVFCLSPNNNIAESFRRFGVTETTKNLIALKIAVTPDITFDSVEAHLDSAVKGTSVEFNDENIKAVQDLAKIKKVYKLTNFGHENQKKGKTAPHGISSDTPEKDLEMAVIGSMTLRGAT</sequence>
<protein>
    <recommendedName>
        <fullName evidence="4">EKC/KEOPS complex subunit CGI121</fullName>
    </recommendedName>
    <alternativeName>
        <fullName evidence="3">EKC/KEOPS complex subunit cgi121</fullName>
    </alternativeName>
</protein>
<evidence type="ECO:0000256" key="2">
    <source>
        <dbReference type="ARBA" id="ARBA00005546"/>
    </source>
</evidence>
<keyword evidence="6 8" id="KW-0539">Nucleus</keyword>
<comment type="similarity">
    <text evidence="2 8">Belongs to the CGI121/TPRKB family.</text>
</comment>
<gene>
    <name evidence="10" type="ORF">UCRPC4_g02436</name>
</gene>
<dbReference type="GO" id="GO:0002949">
    <property type="term" value="P:tRNA threonylcarbamoyladenosine modification"/>
    <property type="evidence" value="ECO:0007669"/>
    <property type="project" value="TreeGrafter"/>
</dbReference>
<comment type="subcellular location">
    <subcellularLocation>
        <location evidence="1">Nucleus</location>
    </subcellularLocation>
</comment>
<dbReference type="Pfam" id="PF08617">
    <property type="entry name" value="CGI-121"/>
    <property type="match status" value="1"/>
</dbReference>
<evidence type="ECO:0000256" key="5">
    <source>
        <dbReference type="ARBA" id="ARBA00022694"/>
    </source>
</evidence>
<evidence type="ECO:0000313" key="10">
    <source>
        <dbReference type="EMBL" id="KKY24478.1"/>
    </source>
</evidence>
<proteinExistence type="inferred from homology"/>
<evidence type="ECO:0000313" key="11">
    <source>
        <dbReference type="Proteomes" id="UP000053317"/>
    </source>
</evidence>
<evidence type="ECO:0000256" key="7">
    <source>
        <dbReference type="ARBA" id="ARBA00025043"/>
    </source>
</evidence>
<evidence type="ECO:0000256" key="6">
    <source>
        <dbReference type="ARBA" id="ARBA00023242"/>
    </source>
</evidence>
<evidence type="ECO:0000256" key="1">
    <source>
        <dbReference type="ARBA" id="ARBA00004123"/>
    </source>
</evidence>
<dbReference type="GO" id="GO:0000408">
    <property type="term" value="C:EKC/KEOPS complex"/>
    <property type="evidence" value="ECO:0007669"/>
    <property type="project" value="TreeGrafter"/>
</dbReference>
<comment type="caution">
    <text evidence="10">The sequence shown here is derived from an EMBL/GenBank/DDBJ whole genome shotgun (WGS) entry which is preliminary data.</text>
</comment>
<dbReference type="GO" id="GO:0005634">
    <property type="term" value="C:nucleus"/>
    <property type="evidence" value="ECO:0007669"/>
    <property type="project" value="UniProtKB-SubCell"/>
</dbReference>
<dbReference type="Gene3D" id="3.30.2380.10">
    <property type="entry name" value="CGI121/TPRKB"/>
    <property type="match status" value="1"/>
</dbReference>